<dbReference type="PATRIC" id="fig|1008153.3.peg.3232"/>
<sequence>MSGGDEGENAMTESQTESLEPIADEHRSMSLSHYIPVWWASFIIVQGFATAFFAVYPQGPLNLLQAAVAMTIGATVSAILFTLNGVWGYEMGIPFVAQTRAAFGIRGSVMPNLVRVIPAVGWLGIGNWIGALAINSITTTLWGFGHVPLYFILFLLLNIALAWGGITSIKWFDSLAAGVIIVLLTYTVYVVLSTQGIASASLEYDGTWGLPFLTVIAAHVGTAITGALNAADISRHLKKRRGSWNHILGHLLGIAPAMLYMALVGLVFGISTDTANPVYAIMKVAPSPAIGIAMLVFVLAAQISSNLTLNIVPPIHVFQDSLGISWQNGLLVTGILSVATFPWVLFSAEGGIYFLFINSYAVPLGPILGILLADYWIFRAEDTSIPSLYDKHAGSKYWFIRGFSVTAVASTVIGSVASLLLLDLSWMIGLPVGFVSYVVLRKGNLDERSLEYLSSTRA</sequence>
<feature type="transmembrane region" description="Helical" evidence="6">
    <location>
        <begin position="37"/>
        <end position="57"/>
    </location>
</feature>
<dbReference type="PANTHER" id="PTHR30618">
    <property type="entry name" value="NCS1 FAMILY PURINE/PYRIMIDINE TRANSPORTER"/>
    <property type="match status" value="1"/>
</dbReference>
<dbReference type="GO" id="GO:0005886">
    <property type="term" value="C:plasma membrane"/>
    <property type="evidence" value="ECO:0007669"/>
    <property type="project" value="TreeGrafter"/>
</dbReference>
<proteinExistence type="inferred from homology"/>
<dbReference type="RefSeq" id="WP_245634152.1">
    <property type="nucleotide sequence ID" value="NZ_LTAZ01000012.1"/>
</dbReference>
<feature type="transmembrane region" description="Helical" evidence="6">
    <location>
        <begin position="113"/>
        <end position="134"/>
    </location>
</feature>
<feature type="transmembrane region" description="Helical" evidence="6">
    <location>
        <begin position="63"/>
        <end position="83"/>
    </location>
</feature>
<dbReference type="Gene3D" id="1.10.4160.10">
    <property type="entry name" value="Hydantoin permease"/>
    <property type="match status" value="1"/>
</dbReference>
<keyword evidence="3 6" id="KW-0812">Transmembrane</keyword>
<dbReference type="Proteomes" id="UP000075321">
    <property type="component" value="Unassembled WGS sequence"/>
</dbReference>
<evidence type="ECO:0000256" key="2">
    <source>
        <dbReference type="ARBA" id="ARBA00008974"/>
    </source>
</evidence>
<reference evidence="7 8" key="1">
    <citation type="submission" date="2016-02" db="EMBL/GenBank/DDBJ databases">
        <title>Genome sequence of Halalkalicoccus paucihalophilus DSM 24557.</title>
        <authorList>
            <person name="Poehlein A."/>
            <person name="Daniel R."/>
        </authorList>
    </citation>
    <scope>NUCLEOTIDE SEQUENCE [LARGE SCALE GENOMIC DNA]</scope>
    <source>
        <strain evidence="7 8">DSM 24557</strain>
    </source>
</reference>
<feature type="transmembrane region" description="Helical" evidence="6">
    <location>
        <begin position="398"/>
        <end position="418"/>
    </location>
</feature>
<feature type="transmembrane region" description="Helical" evidence="6">
    <location>
        <begin position="290"/>
        <end position="312"/>
    </location>
</feature>
<evidence type="ECO:0000256" key="6">
    <source>
        <dbReference type="SAM" id="Phobius"/>
    </source>
</evidence>
<evidence type="ECO:0000256" key="5">
    <source>
        <dbReference type="ARBA" id="ARBA00023136"/>
    </source>
</evidence>
<comment type="caution">
    <text evidence="7">The sequence shown here is derived from an EMBL/GenBank/DDBJ whole genome shotgun (WGS) entry which is preliminary data.</text>
</comment>
<feature type="transmembrane region" description="Helical" evidence="6">
    <location>
        <begin position="210"/>
        <end position="231"/>
    </location>
</feature>
<keyword evidence="5 6" id="KW-0472">Membrane</keyword>
<accession>A0A151AAK0</accession>
<evidence type="ECO:0000256" key="1">
    <source>
        <dbReference type="ARBA" id="ARBA00004141"/>
    </source>
</evidence>
<dbReference type="PANTHER" id="PTHR30618:SF0">
    <property type="entry name" value="PURINE-URACIL PERMEASE NCS1"/>
    <property type="match status" value="1"/>
</dbReference>
<dbReference type="EMBL" id="LTAZ01000012">
    <property type="protein sequence ID" value="KYH24728.1"/>
    <property type="molecule type" value="Genomic_DNA"/>
</dbReference>
<evidence type="ECO:0000313" key="8">
    <source>
        <dbReference type="Proteomes" id="UP000075321"/>
    </source>
</evidence>
<dbReference type="AlphaFoldDB" id="A0A151AAK0"/>
<feature type="transmembrane region" description="Helical" evidence="6">
    <location>
        <begin position="251"/>
        <end position="270"/>
    </location>
</feature>
<keyword evidence="8" id="KW-1185">Reference proteome</keyword>
<name>A0A151AAK0_9EURY</name>
<feature type="transmembrane region" description="Helical" evidence="6">
    <location>
        <begin position="424"/>
        <end position="440"/>
    </location>
</feature>
<evidence type="ECO:0000256" key="4">
    <source>
        <dbReference type="ARBA" id="ARBA00022989"/>
    </source>
</evidence>
<comment type="subcellular location">
    <subcellularLocation>
        <location evidence="1">Membrane</location>
        <topology evidence="1">Multi-pass membrane protein</topology>
    </subcellularLocation>
</comment>
<protein>
    <submittedName>
        <fullName evidence="7">Allantoin permease</fullName>
    </submittedName>
</protein>
<dbReference type="InterPro" id="IPR045225">
    <property type="entry name" value="Uracil/uridine/allantoin_perm"/>
</dbReference>
<dbReference type="GO" id="GO:0015205">
    <property type="term" value="F:nucleobase transmembrane transporter activity"/>
    <property type="evidence" value="ECO:0007669"/>
    <property type="project" value="TreeGrafter"/>
</dbReference>
<gene>
    <name evidence="7" type="ORF">HAPAU_31040</name>
</gene>
<dbReference type="Pfam" id="PF02133">
    <property type="entry name" value="Transp_cyt_pur"/>
    <property type="match status" value="1"/>
</dbReference>
<feature type="transmembrane region" description="Helical" evidence="6">
    <location>
        <begin position="324"/>
        <end position="346"/>
    </location>
</feature>
<organism evidence="7 8">
    <name type="scientific">Halalkalicoccus paucihalophilus</name>
    <dbReference type="NCBI Taxonomy" id="1008153"/>
    <lineage>
        <taxon>Archaea</taxon>
        <taxon>Methanobacteriati</taxon>
        <taxon>Methanobacteriota</taxon>
        <taxon>Stenosarchaea group</taxon>
        <taxon>Halobacteria</taxon>
        <taxon>Halobacteriales</taxon>
        <taxon>Halococcaceae</taxon>
        <taxon>Halalkalicoccus</taxon>
    </lineage>
</organism>
<evidence type="ECO:0000256" key="3">
    <source>
        <dbReference type="ARBA" id="ARBA00022692"/>
    </source>
</evidence>
<evidence type="ECO:0000313" key="7">
    <source>
        <dbReference type="EMBL" id="KYH24728.1"/>
    </source>
</evidence>
<feature type="transmembrane region" description="Helical" evidence="6">
    <location>
        <begin position="140"/>
        <end position="163"/>
    </location>
</feature>
<feature type="transmembrane region" description="Helical" evidence="6">
    <location>
        <begin position="175"/>
        <end position="198"/>
    </location>
</feature>
<comment type="similarity">
    <text evidence="2">Belongs to the purine-cytosine permease (2.A.39) family.</text>
</comment>
<dbReference type="InterPro" id="IPR001248">
    <property type="entry name" value="Pur-cyt_permease"/>
</dbReference>
<feature type="transmembrane region" description="Helical" evidence="6">
    <location>
        <begin position="352"/>
        <end position="377"/>
    </location>
</feature>
<keyword evidence="4 6" id="KW-1133">Transmembrane helix</keyword>